<sequence length="232" mass="27641">MERYWEAMGTSIETTRMKPPAHKLFFVVGVDGSGKTTITNEVVRICRENNIPCQNIWSRFNNYFSLPVIGVTKLSGHCYYKMIMGKPMGFHDYENLPVLRELFFFLQIIDVNIATFFRMTRKVNDQMLTICERGPYDTFVDVLADTRLNTKKYFNLERLFCFQVKKDTQVIYIRRNYENIIRTRPELVYDKKLPFRIKMYEQLAQKKSWHIVDNNGPLEKTQKKIQQIIFES</sequence>
<dbReference type="Gene3D" id="3.40.50.300">
    <property type="entry name" value="P-loop containing nucleotide triphosphate hydrolases"/>
    <property type="match status" value="1"/>
</dbReference>
<proteinExistence type="predicted"/>
<dbReference type="STRING" id="1592317.DPF_1838"/>
<organism evidence="1 2">
    <name type="scientific">Desulfoplanes formicivorans</name>
    <dbReference type="NCBI Taxonomy" id="1592317"/>
    <lineage>
        <taxon>Bacteria</taxon>
        <taxon>Pseudomonadati</taxon>
        <taxon>Thermodesulfobacteriota</taxon>
        <taxon>Desulfovibrionia</taxon>
        <taxon>Desulfovibrionales</taxon>
        <taxon>Desulfoplanaceae</taxon>
        <taxon>Desulfoplanes</taxon>
    </lineage>
</organism>
<keyword evidence="2" id="KW-1185">Reference proteome</keyword>
<dbReference type="InterPro" id="IPR027417">
    <property type="entry name" value="P-loop_NTPase"/>
</dbReference>
<dbReference type="OrthoDB" id="9774907at2"/>
<gene>
    <name evidence="1" type="ORF">DPF_1838</name>
</gene>
<evidence type="ECO:0000313" key="2">
    <source>
        <dbReference type="Proteomes" id="UP000095200"/>
    </source>
</evidence>
<dbReference type="AlphaFoldDB" id="A0A194AIG4"/>
<dbReference type="SUPFAM" id="SSF52540">
    <property type="entry name" value="P-loop containing nucleoside triphosphate hydrolases"/>
    <property type="match status" value="1"/>
</dbReference>
<accession>A0A194AIG4</accession>
<name>A0A194AIG4_9BACT</name>
<reference evidence="2" key="1">
    <citation type="submission" date="2016-06" db="EMBL/GenBank/DDBJ databases">
        <title>Draft genome sequence of Desulfoplanes formicivorans strain Pf12B.</title>
        <authorList>
            <person name="Watanabe M."/>
            <person name="Kojima H."/>
            <person name="Fukui M."/>
        </authorList>
    </citation>
    <scope>NUCLEOTIDE SEQUENCE [LARGE SCALE GENOMIC DNA]</scope>
    <source>
        <strain evidence="2">Pf12B</strain>
    </source>
</reference>
<protein>
    <recommendedName>
        <fullName evidence="3">Thymidylate kinase</fullName>
    </recommendedName>
</protein>
<evidence type="ECO:0000313" key="1">
    <source>
        <dbReference type="EMBL" id="GAU09118.1"/>
    </source>
</evidence>
<comment type="caution">
    <text evidence="1">The sequence shown here is derived from an EMBL/GenBank/DDBJ whole genome shotgun (WGS) entry which is preliminary data.</text>
</comment>
<dbReference type="RefSeq" id="WP_141721103.1">
    <property type="nucleotide sequence ID" value="NZ_BDFE01000017.1"/>
</dbReference>
<evidence type="ECO:0008006" key="3">
    <source>
        <dbReference type="Google" id="ProtNLM"/>
    </source>
</evidence>
<dbReference type="EMBL" id="BDFE01000017">
    <property type="protein sequence ID" value="GAU09118.1"/>
    <property type="molecule type" value="Genomic_DNA"/>
</dbReference>
<dbReference type="Proteomes" id="UP000095200">
    <property type="component" value="Unassembled WGS sequence"/>
</dbReference>